<evidence type="ECO:0000313" key="4">
    <source>
        <dbReference type="Proteomes" id="UP001216510"/>
    </source>
</evidence>
<organism evidence="3 4">
    <name type="scientific">Pseudoduganella chitinolytica</name>
    <dbReference type="NCBI Taxonomy" id="34070"/>
    <lineage>
        <taxon>Bacteria</taxon>
        <taxon>Pseudomonadati</taxon>
        <taxon>Pseudomonadota</taxon>
        <taxon>Betaproteobacteria</taxon>
        <taxon>Burkholderiales</taxon>
        <taxon>Oxalobacteraceae</taxon>
        <taxon>Telluria group</taxon>
        <taxon>Pseudoduganella</taxon>
    </lineage>
</organism>
<dbReference type="Pfam" id="PF00041">
    <property type="entry name" value="fn3"/>
    <property type="match status" value="1"/>
</dbReference>
<dbReference type="Gene3D" id="2.60.40.10">
    <property type="entry name" value="Immunoglobulins"/>
    <property type="match status" value="2"/>
</dbReference>
<feature type="compositionally biased region" description="Pro residues" evidence="1">
    <location>
        <begin position="186"/>
        <end position="196"/>
    </location>
</feature>
<dbReference type="SUPFAM" id="SSF49265">
    <property type="entry name" value="Fibronectin type III"/>
    <property type="match status" value="1"/>
</dbReference>
<evidence type="ECO:0000313" key="3">
    <source>
        <dbReference type="EMBL" id="WEF35590.1"/>
    </source>
</evidence>
<feature type="region of interest" description="Disordered" evidence="1">
    <location>
        <begin position="176"/>
        <end position="196"/>
    </location>
</feature>
<reference evidence="3 4" key="1">
    <citation type="submission" date="2023-02" db="EMBL/GenBank/DDBJ databases">
        <title>Gemone sequence of Telluria chitinolytica ACM 3522T.</title>
        <authorList>
            <person name="Frediansyah A."/>
            <person name="Miess H."/>
            <person name="Gross H."/>
        </authorList>
    </citation>
    <scope>NUCLEOTIDE SEQUENCE [LARGE SCALE GENOMIC DNA]</scope>
    <source>
        <strain evidence="3 4">ACM 3522</strain>
    </source>
</reference>
<dbReference type="PROSITE" id="PS50853">
    <property type="entry name" value="FN3"/>
    <property type="match status" value="2"/>
</dbReference>
<dbReference type="PROSITE" id="PS50231">
    <property type="entry name" value="RICIN_B_LECTIN"/>
    <property type="match status" value="1"/>
</dbReference>
<dbReference type="CDD" id="cd23418">
    <property type="entry name" value="beta-trefoil_Ricin_XLN-like"/>
    <property type="match status" value="1"/>
</dbReference>
<name>A0ABY8BIB2_9BURK</name>
<dbReference type="Pfam" id="PF07995">
    <property type="entry name" value="GSDH"/>
    <property type="match status" value="1"/>
</dbReference>
<dbReference type="PANTHER" id="PTHR19328">
    <property type="entry name" value="HEDGEHOG-INTERACTING PROTEIN"/>
    <property type="match status" value="1"/>
</dbReference>
<feature type="domain" description="Fibronectin type-III" evidence="2">
    <location>
        <begin position="289"/>
        <end position="376"/>
    </location>
</feature>
<dbReference type="Pfam" id="PF00652">
    <property type="entry name" value="Ricin_B_lectin"/>
    <property type="match status" value="1"/>
</dbReference>
<gene>
    <name evidence="3" type="ORF">PX653_12815</name>
</gene>
<dbReference type="Gene3D" id="2.120.10.30">
    <property type="entry name" value="TolB, C-terminal domain"/>
    <property type="match status" value="1"/>
</dbReference>
<dbReference type="PANTHER" id="PTHR19328:SF13">
    <property type="entry name" value="HIPL1 PROTEIN"/>
    <property type="match status" value="1"/>
</dbReference>
<dbReference type="SMART" id="SM00458">
    <property type="entry name" value="RICIN"/>
    <property type="match status" value="1"/>
</dbReference>
<dbReference type="EMBL" id="CP119083">
    <property type="protein sequence ID" value="WEF35590.1"/>
    <property type="molecule type" value="Genomic_DNA"/>
</dbReference>
<dbReference type="SUPFAM" id="SSF50952">
    <property type="entry name" value="Soluble quinoprotein glucose dehydrogenase"/>
    <property type="match status" value="1"/>
</dbReference>
<evidence type="ECO:0000256" key="1">
    <source>
        <dbReference type="SAM" id="MobiDB-lite"/>
    </source>
</evidence>
<dbReference type="Proteomes" id="UP001216510">
    <property type="component" value="Chromosome"/>
</dbReference>
<dbReference type="InterPro" id="IPR011041">
    <property type="entry name" value="Quinoprot_gluc/sorb_DH_b-prop"/>
</dbReference>
<sequence>MESIRKSANRQLLQARSAGWETGRRRGIWRRVGGFVAFATATLLLSATAPVSAGPRAVLVSNDSQRCLDIAKGSQEPRAPAILFDCHGGANQLWEFTSAGELRTFGGARCLDIRGASVEPQALVQSYPCHGGANQKWTMRADKTIVNPKSGLCLTVKGGETANATGIDTWHCQGTPHQQWSIGGSTPPPTDTQAPTPPSGLAIADLTCRSARLTWEPSTDDVGIAYYDIYRDGQALGTVNASTLTAQLVLVPGANWGVYVNARDAAGNVSQASASLPVKVPQCQADTQPPSAPTGLQGTVAGTAVTLSWTTSTDNVAVVAYDVYRNNILVGTSTTRGYTDTGLAANTTYQYTVAARDGQGNVSARSAALSLTSGSTCTDVICSTVEVARDTDIPWGLAALPDGTVFYSRRDAHEVVALNPVTGSKRSLGTVPNVQGTDGEGGLLGLAIPPGFPDQDSWLYVYHTSPTDNRIVRIRYRNGALDASSLEVLLKGISRNKFHNGGRLRFGPDGKLYAATGDAQNGAYAQDVRHLSGKILRLNANGTPPPDNPFGNYVWSYGHRNPQGLAFDSQGRLWAQEFGDTQDETNLIQKGGNYGWPNCEGILSRSGTGCATTGYLAPKYTYRNTEASCSGMAIVRDALYVACLAGKRVYRFDIRGDNLSNARQFFNGTYDRLRTLEPTIDGNMWLTSSDAAGDKDSIPNNTDTAMYKIILNRN</sequence>
<dbReference type="SUPFAM" id="SSF50370">
    <property type="entry name" value="Ricin B-like lectins"/>
    <property type="match status" value="1"/>
</dbReference>
<proteinExistence type="predicted"/>
<dbReference type="CDD" id="cd00063">
    <property type="entry name" value="FN3"/>
    <property type="match status" value="2"/>
</dbReference>
<dbReference type="RefSeq" id="WP_277418240.1">
    <property type="nucleotide sequence ID" value="NZ_CP119083.1"/>
</dbReference>
<dbReference type="InterPro" id="IPR012938">
    <property type="entry name" value="Glc/Sorbosone_DH"/>
</dbReference>
<dbReference type="InterPro" id="IPR036116">
    <property type="entry name" value="FN3_sf"/>
</dbReference>
<accession>A0ABY8BIB2</accession>
<feature type="domain" description="Fibronectin type-III" evidence="2">
    <location>
        <begin position="197"/>
        <end position="283"/>
    </location>
</feature>
<dbReference type="InterPro" id="IPR035992">
    <property type="entry name" value="Ricin_B-like_lectins"/>
</dbReference>
<evidence type="ECO:0000259" key="2">
    <source>
        <dbReference type="PROSITE" id="PS50853"/>
    </source>
</evidence>
<dbReference type="SMART" id="SM00060">
    <property type="entry name" value="FN3"/>
    <property type="match status" value="2"/>
</dbReference>
<protein>
    <submittedName>
        <fullName evidence="3">PQQ-dependent sugar dehydrogenase</fullName>
    </submittedName>
</protein>
<dbReference type="InterPro" id="IPR013783">
    <property type="entry name" value="Ig-like_fold"/>
</dbReference>
<dbReference type="Gene3D" id="2.80.10.50">
    <property type="match status" value="1"/>
</dbReference>
<dbReference type="InterPro" id="IPR011042">
    <property type="entry name" value="6-blade_b-propeller_TolB-like"/>
</dbReference>
<dbReference type="InterPro" id="IPR003961">
    <property type="entry name" value="FN3_dom"/>
</dbReference>
<keyword evidence="4" id="KW-1185">Reference proteome</keyword>
<dbReference type="InterPro" id="IPR000772">
    <property type="entry name" value="Ricin_B_lectin"/>
</dbReference>